<dbReference type="Pfam" id="PF00107">
    <property type="entry name" value="ADH_zinc_N"/>
    <property type="match status" value="1"/>
</dbReference>
<organism evidence="4 5">
    <name type="scientific">Colletotrichum chlorophyti</name>
    <dbReference type="NCBI Taxonomy" id="708187"/>
    <lineage>
        <taxon>Eukaryota</taxon>
        <taxon>Fungi</taxon>
        <taxon>Dikarya</taxon>
        <taxon>Ascomycota</taxon>
        <taxon>Pezizomycotina</taxon>
        <taxon>Sordariomycetes</taxon>
        <taxon>Hypocreomycetidae</taxon>
        <taxon>Glomerellales</taxon>
        <taxon>Glomerellaceae</taxon>
        <taxon>Colletotrichum</taxon>
    </lineage>
</organism>
<dbReference type="InterPro" id="IPR036291">
    <property type="entry name" value="NAD(P)-bd_dom_sf"/>
</dbReference>
<evidence type="ECO:0000313" key="5">
    <source>
        <dbReference type="Proteomes" id="UP000186583"/>
    </source>
</evidence>
<dbReference type="InterPro" id="IPR011032">
    <property type="entry name" value="GroES-like_sf"/>
</dbReference>
<dbReference type="SUPFAM" id="SSF50129">
    <property type="entry name" value="GroES-like"/>
    <property type="match status" value="1"/>
</dbReference>
<dbReference type="EMBL" id="MPGH01000022">
    <property type="protein sequence ID" value="OLN96160.1"/>
    <property type="molecule type" value="Genomic_DNA"/>
</dbReference>
<feature type="domain" description="Enoyl reductase (ER)" evidence="3">
    <location>
        <begin position="19"/>
        <end position="340"/>
    </location>
</feature>
<dbReference type="AlphaFoldDB" id="A0A1Q8S433"/>
<comment type="caution">
    <text evidence="4">The sequence shown here is derived from an EMBL/GenBank/DDBJ whole genome shotgun (WGS) entry which is preliminary data.</text>
</comment>
<evidence type="ECO:0000256" key="2">
    <source>
        <dbReference type="ARBA" id="ARBA00023002"/>
    </source>
</evidence>
<dbReference type="InterPro" id="IPR013149">
    <property type="entry name" value="ADH-like_C"/>
</dbReference>
<evidence type="ECO:0000256" key="1">
    <source>
        <dbReference type="ARBA" id="ARBA00008072"/>
    </source>
</evidence>
<dbReference type="OrthoDB" id="48317at2759"/>
<dbReference type="CDD" id="cd08249">
    <property type="entry name" value="enoyl_reductase_like"/>
    <property type="match status" value="1"/>
</dbReference>
<dbReference type="Proteomes" id="UP000186583">
    <property type="component" value="Unassembled WGS sequence"/>
</dbReference>
<gene>
    <name evidence="4" type="ORF">CCHL11_03200</name>
</gene>
<dbReference type="InterPro" id="IPR047122">
    <property type="entry name" value="Trans-enoyl_RdTase-like"/>
</dbReference>
<dbReference type="Gene3D" id="3.40.50.720">
    <property type="entry name" value="NAD(P)-binding Rossmann-like Domain"/>
    <property type="match status" value="1"/>
</dbReference>
<dbReference type="GO" id="GO:0016651">
    <property type="term" value="F:oxidoreductase activity, acting on NAD(P)H"/>
    <property type="evidence" value="ECO:0007669"/>
    <property type="project" value="InterPro"/>
</dbReference>
<dbReference type="InterPro" id="IPR013154">
    <property type="entry name" value="ADH-like_N"/>
</dbReference>
<evidence type="ECO:0000313" key="4">
    <source>
        <dbReference type="EMBL" id="OLN96160.1"/>
    </source>
</evidence>
<reference evidence="4 5" key="1">
    <citation type="submission" date="2016-11" db="EMBL/GenBank/DDBJ databases">
        <title>Draft Genome Assembly of Colletotrichum chlorophyti a pathogen of herbaceous plants.</title>
        <authorList>
            <person name="Gan P."/>
            <person name="Narusaka M."/>
            <person name="Tsushima A."/>
            <person name="Narusaka Y."/>
            <person name="Takano Y."/>
            <person name="Shirasu K."/>
        </authorList>
    </citation>
    <scope>NUCLEOTIDE SEQUENCE [LARGE SCALE GENOMIC DNA]</scope>
    <source>
        <strain evidence="4 5">NTL11</strain>
    </source>
</reference>
<proteinExistence type="inferred from homology"/>
<dbReference type="Gene3D" id="3.90.180.10">
    <property type="entry name" value="Medium-chain alcohol dehydrogenases, catalytic domain"/>
    <property type="match status" value="1"/>
</dbReference>
<name>A0A1Q8S433_9PEZI</name>
<dbReference type="SMART" id="SM00829">
    <property type="entry name" value="PKS_ER"/>
    <property type="match status" value="1"/>
</dbReference>
<evidence type="ECO:0000259" key="3">
    <source>
        <dbReference type="SMART" id="SM00829"/>
    </source>
</evidence>
<dbReference type="Pfam" id="PF08240">
    <property type="entry name" value="ADH_N"/>
    <property type="match status" value="1"/>
</dbReference>
<keyword evidence="5" id="KW-1185">Reference proteome</keyword>
<protein>
    <submittedName>
        <fullName evidence="4">Protein TOXD 2</fullName>
    </submittedName>
</protein>
<dbReference type="SUPFAM" id="SSF51735">
    <property type="entry name" value="NAD(P)-binding Rossmann-fold domains"/>
    <property type="match status" value="1"/>
</dbReference>
<dbReference type="STRING" id="708187.A0A1Q8S433"/>
<accession>A0A1Q8S433</accession>
<dbReference type="PANTHER" id="PTHR45348">
    <property type="entry name" value="HYPOTHETICAL OXIDOREDUCTASE (EUROFUNG)"/>
    <property type="match status" value="1"/>
</dbReference>
<sequence>MESAEFILDAQALVIRAKGEARIVAQPLPCLSDDYILVRTTAVAINPTDWKHLDQVNVGHTAGCRLGFDYAGIVVALGSAVKTGTLSVGDRVYGFCHGGRKQDGTFGEYLTAKALLQRRIPSNLSDIQAASLGCNLLAVCQGLYQRLGIPLPSAERCPDISVTKSQPLLIYGGTTASGLLGIQFAKLSGCFPIVVTCSPDHNDYVYSLGANLCVDYHQRDCARQIQQFLSSKKIALELAWDCIGSAHSARVCAQVLDHNGFNMENGMKGIRHGHGPLYASLMPVPLNLLQRINGAIENAGRCFGYTAFGEEFLKDGVVVPASQEDLEYAANFMSLAQDLLAHGRIIPIRIDVNRGGSGLPGVMNGIDEARRGKVRAVKLVYTMDDCGQ</sequence>
<dbReference type="PANTHER" id="PTHR45348:SF3">
    <property type="entry name" value="ENOYL REDUCTASE (ER) DOMAIN-CONTAINING PROTEIN"/>
    <property type="match status" value="1"/>
</dbReference>
<dbReference type="InterPro" id="IPR020843">
    <property type="entry name" value="ER"/>
</dbReference>
<keyword evidence="2" id="KW-0560">Oxidoreductase</keyword>
<comment type="similarity">
    <text evidence="1">Belongs to the zinc-containing alcohol dehydrogenase family.</text>
</comment>